<feature type="site" description="Transition state stabilizer" evidence="9">
    <location>
        <position position="19"/>
    </location>
</feature>
<dbReference type="InterPro" id="IPR004821">
    <property type="entry name" value="Cyt_trans-like"/>
</dbReference>
<reference evidence="12 13" key="1">
    <citation type="submission" date="2018-08" db="EMBL/GenBank/DDBJ databases">
        <title>A genome reference for cultivated species of the human gut microbiota.</title>
        <authorList>
            <person name="Zou Y."/>
            <person name="Xue W."/>
            <person name="Luo G."/>
        </authorList>
    </citation>
    <scope>NUCLEOTIDE SEQUENCE [LARGE SCALE GENOMIC DNA]</scope>
    <source>
        <strain evidence="12 13">AM33-3BH</strain>
    </source>
</reference>
<dbReference type="HAMAP" id="MF_00151">
    <property type="entry name" value="PPAT_bact"/>
    <property type="match status" value="1"/>
</dbReference>
<keyword evidence="3 9" id="KW-0548">Nucleotidyltransferase</keyword>
<dbReference type="GO" id="GO:0005737">
    <property type="term" value="C:cytoplasm"/>
    <property type="evidence" value="ECO:0007669"/>
    <property type="project" value="UniProtKB-SubCell"/>
</dbReference>
<dbReference type="InterPro" id="IPR014729">
    <property type="entry name" value="Rossmann-like_a/b/a_fold"/>
</dbReference>
<name>A0A0F3H3E5_STRPA</name>
<evidence type="ECO:0000256" key="6">
    <source>
        <dbReference type="ARBA" id="ARBA00022842"/>
    </source>
</evidence>
<dbReference type="PRINTS" id="PR01020">
    <property type="entry name" value="LPSBIOSNTHSS"/>
</dbReference>
<dbReference type="GO" id="GO:0005524">
    <property type="term" value="F:ATP binding"/>
    <property type="evidence" value="ECO:0007669"/>
    <property type="project" value="UniProtKB-KW"/>
</dbReference>
<evidence type="ECO:0000259" key="10">
    <source>
        <dbReference type="Pfam" id="PF01467"/>
    </source>
</evidence>
<evidence type="ECO:0000256" key="3">
    <source>
        <dbReference type="ARBA" id="ARBA00022695"/>
    </source>
</evidence>
<feature type="binding site" evidence="9">
    <location>
        <begin position="91"/>
        <end position="93"/>
    </location>
    <ligand>
        <name>ATP</name>
        <dbReference type="ChEBI" id="CHEBI:30616"/>
    </ligand>
</feature>
<evidence type="ECO:0000256" key="2">
    <source>
        <dbReference type="ARBA" id="ARBA00022679"/>
    </source>
</evidence>
<dbReference type="EMBL" id="QSIO01000002">
    <property type="protein sequence ID" value="RHC95046.1"/>
    <property type="molecule type" value="Genomic_DNA"/>
</dbReference>
<gene>
    <name evidence="9 11" type="primary">coaD</name>
    <name evidence="12" type="ORF">DW820_06850</name>
    <name evidence="11" type="ORF">KHX87_07445</name>
</gene>
<dbReference type="Gene3D" id="3.40.50.620">
    <property type="entry name" value="HUPs"/>
    <property type="match status" value="1"/>
</dbReference>
<dbReference type="RefSeq" id="WP_003011880.1">
    <property type="nucleotide sequence ID" value="NZ_CAXSMM010000010.1"/>
</dbReference>
<evidence type="ECO:0000256" key="9">
    <source>
        <dbReference type="HAMAP-Rule" id="MF_00151"/>
    </source>
</evidence>
<evidence type="ECO:0000256" key="5">
    <source>
        <dbReference type="ARBA" id="ARBA00022840"/>
    </source>
</evidence>
<comment type="function">
    <text evidence="9">Reversibly transfers an adenylyl group from ATP to 4'-phosphopantetheine, yielding dephospho-CoA (dPCoA) and pyrophosphate.</text>
</comment>
<keyword evidence="5 9" id="KW-0067">ATP-binding</keyword>
<keyword evidence="2 9" id="KW-0808">Transferase</keyword>
<evidence type="ECO:0000313" key="11">
    <source>
        <dbReference type="EMBL" id="MBS5358920.1"/>
    </source>
</evidence>
<feature type="binding site" evidence="9">
    <location>
        <position position="101"/>
    </location>
    <ligand>
        <name>ATP</name>
        <dbReference type="ChEBI" id="CHEBI:30616"/>
    </ligand>
</feature>
<comment type="pathway">
    <text evidence="9">Cofactor biosynthesis; coenzyme A biosynthesis; CoA from (R)-pantothenate: step 4/5.</text>
</comment>
<dbReference type="Proteomes" id="UP000285773">
    <property type="component" value="Unassembled WGS sequence"/>
</dbReference>
<sequence length="162" mass="18399">MSDRSGLFTGSFDPITIGHVQLIERASRLFDRVYVGIFYNPEKVGLFSIEQRVRMVKGALAHLENVEIVTSTQELAVTVARNLGVITLIRGLRNAQDLVYEANMDYFNHQLAPELETVYLYAQPPYQAISSTRIRELLAFQQDISPYVPKSVMEEIKDDTSE</sequence>
<keyword evidence="6 9" id="KW-0460">Magnesium</keyword>
<evidence type="ECO:0000256" key="4">
    <source>
        <dbReference type="ARBA" id="ARBA00022741"/>
    </source>
</evidence>
<protein>
    <recommendedName>
        <fullName evidence="9">Phosphopantetheine adenylyltransferase</fullName>
        <ecNumber evidence="9">2.7.7.3</ecNumber>
    </recommendedName>
    <alternativeName>
        <fullName evidence="9">Dephospho-CoA pyrophosphorylase</fullName>
    </alternativeName>
    <alternativeName>
        <fullName evidence="9">Pantetheine-phosphate adenylyltransferase</fullName>
        <shortName evidence="9">PPAT</shortName>
    </alternativeName>
</protein>
<dbReference type="NCBIfam" id="TIGR01510">
    <property type="entry name" value="coaD_prev_kdtB"/>
    <property type="match status" value="1"/>
</dbReference>
<evidence type="ECO:0000313" key="12">
    <source>
        <dbReference type="EMBL" id="RHC95046.1"/>
    </source>
</evidence>
<keyword evidence="1 9" id="KW-0963">Cytoplasm</keyword>
<dbReference type="InterPro" id="IPR001980">
    <property type="entry name" value="PPAT"/>
</dbReference>
<comment type="catalytic activity">
    <reaction evidence="8 9">
        <text>(R)-4'-phosphopantetheine + ATP + H(+) = 3'-dephospho-CoA + diphosphate</text>
        <dbReference type="Rhea" id="RHEA:19801"/>
        <dbReference type="ChEBI" id="CHEBI:15378"/>
        <dbReference type="ChEBI" id="CHEBI:30616"/>
        <dbReference type="ChEBI" id="CHEBI:33019"/>
        <dbReference type="ChEBI" id="CHEBI:57328"/>
        <dbReference type="ChEBI" id="CHEBI:61723"/>
        <dbReference type="EC" id="2.7.7.3"/>
    </reaction>
</comment>
<proteinExistence type="inferred from homology"/>
<evidence type="ECO:0000256" key="1">
    <source>
        <dbReference type="ARBA" id="ARBA00022490"/>
    </source>
</evidence>
<keyword evidence="4 9" id="KW-0547">Nucleotide-binding</keyword>
<comment type="similarity">
    <text evidence="9">Belongs to the bacterial CoaD family.</text>
</comment>
<feature type="binding site" evidence="9">
    <location>
        <begin position="11"/>
        <end position="12"/>
    </location>
    <ligand>
        <name>ATP</name>
        <dbReference type="ChEBI" id="CHEBI:30616"/>
    </ligand>
</feature>
<dbReference type="GO" id="GO:0015937">
    <property type="term" value="P:coenzyme A biosynthetic process"/>
    <property type="evidence" value="ECO:0007669"/>
    <property type="project" value="UniProtKB-UniRule"/>
</dbReference>
<dbReference type="GO" id="GO:0004595">
    <property type="term" value="F:pantetheine-phosphate adenylyltransferase activity"/>
    <property type="evidence" value="ECO:0007669"/>
    <property type="project" value="UniProtKB-UniRule"/>
</dbReference>
<dbReference type="Proteomes" id="UP000709219">
    <property type="component" value="Unassembled WGS sequence"/>
</dbReference>
<dbReference type="SUPFAM" id="SSF52374">
    <property type="entry name" value="Nucleotidylyl transferase"/>
    <property type="match status" value="1"/>
</dbReference>
<evidence type="ECO:0000256" key="7">
    <source>
        <dbReference type="ARBA" id="ARBA00022993"/>
    </source>
</evidence>
<feature type="binding site" evidence="9">
    <location>
        <position position="43"/>
    </location>
    <ligand>
        <name>substrate</name>
    </ligand>
</feature>
<dbReference type="Pfam" id="PF01467">
    <property type="entry name" value="CTP_transf_like"/>
    <property type="match status" value="1"/>
</dbReference>
<evidence type="ECO:0000313" key="13">
    <source>
        <dbReference type="Proteomes" id="UP000285773"/>
    </source>
</evidence>
<feature type="binding site" evidence="9">
    <location>
        <position position="19"/>
    </location>
    <ligand>
        <name>ATP</name>
        <dbReference type="ChEBI" id="CHEBI:30616"/>
    </ligand>
</feature>
<comment type="cofactor">
    <cofactor evidence="9">
        <name>Mg(2+)</name>
        <dbReference type="ChEBI" id="CHEBI:18420"/>
    </cofactor>
</comment>
<dbReference type="UniPathway" id="UPA00241">
    <property type="reaction ID" value="UER00355"/>
</dbReference>
<organism evidence="11 14">
    <name type="scientific">Streptococcus parasanguinis</name>
    <dbReference type="NCBI Taxonomy" id="1318"/>
    <lineage>
        <taxon>Bacteria</taxon>
        <taxon>Bacillati</taxon>
        <taxon>Bacillota</taxon>
        <taxon>Bacilli</taxon>
        <taxon>Lactobacillales</taxon>
        <taxon>Streptococcaceae</taxon>
        <taxon>Streptococcus</taxon>
    </lineage>
</organism>
<keyword evidence="7 9" id="KW-0173">Coenzyme A biosynthesis</keyword>
<feature type="binding site" evidence="9">
    <location>
        <position position="11"/>
    </location>
    <ligand>
        <name>substrate</name>
    </ligand>
</feature>
<evidence type="ECO:0000313" key="14">
    <source>
        <dbReference type="Proteomes" id="UP000709219"/>
    </source>
</evidence>
<comment type="subcellular location">
    <subcellularLocation>
        <location evidence="9">Cytoplasm</location>
    </subcellularLocation>
</comment>
<dbReference type="EMBL" id="JAGZFP010000019">
    <property type="protein sequence ID" value="MBS5358920.1"/>
    <property type="molecule type" value="Genomic_DNA"/>
</dbReference>
<feature type="binding site" evidence="9">
    <location>
        <position position="90"/>
    </location>
    <ligand>
        <name>substrate</name>
    </ligand>
</feature>
<dbReference type="PANTHER" id="PTHR21342">
    <property type="entry name" value="PHOSPHOPANTETHEINE ADENYLYLTRANSFERASE"/>
    <property type="match status" value="1"/>
</dbReference>
<evidence type="ECO:0000256" key="8">
    <source>
        <dbReference type="ARBA" id="ARBA00029346"/>
    </source>
</evidence>
<comment type="caution">
    <text evidence="11">The sequence shown here is derived from an EMBL/GenBank/DDBJ whole genome shotgun (WGS) entry which is preliminary data.</text>
</comment>
<dbReference type="PANTHER" id="PTHR21342:SF1">
    <property type="entry name" value="PHOSPHOPANTETHEINE ADENYLYLTRANSFERASE"/>
    <property type="match status" value="1"/>
</dbReference>
<reference evidence="11" key="2">
    <citation type="submission" date="2021-02" db="EMBL/GenBank/DDBJ databases">
        <title>Infant gut strain persistence is associated with maternal origin, phylogeny, and functional potential including surface adhesion and iron acquisition.</title>
        <authorList>
            <person name="Lou Y.C."/>
        </authorList>
    </citation>
    <scope>NUCLEOTIDE SEQUENCE</scope>
    <source>
        <strain evidence="11">L3_098_011G1_dasL3_098_011G1_concoct_7</strain>
    </source>
</reference>
<dbReference type="AlphaFoldDB" id="A0A0F3H3E5"/>
<comment type="subunit">
    <text evidence="9">Homohexamer.</text>
</comment>
<dbReference type="EC" id="2.7.7.3" evidence="9"/>
<feature type="domain" description="Cytidyltransferase-like" evidence="10">
    <location>
        <begin position="7"/>
        <end position="136"/>
    </location>
</feature>
<feature type="binding site" evidence="9">
    <location>
        <begin position="126"/>
        <end position="132"/>
    </location>
    <ligand>
        <name>ATP</name>
        <dbReference type="ChEBI" id="CHEBI:30616"/>
    </ligand>
</feature>
<dbReference type="CDD" id="cd02163">
    <property type="entry name" value="PPAT"/>
    <property type="match status" value="1"/>
</dbReference>
<dbReference type="NCBIfam" id="TIGR00125">
    <property type="entry name" value="cyt_tran_rel"/>
    <property type="match status" value="1"/>
</dbReference>
<feature type="binding site" evidence="9">
    <location>
        <position position="76"/>
    </location>
    <ligand>
        <name>substrate</name>
    </ligand>
</feature>
<accession>A0A0F3H3E5</accession>